<name>A0ABP3WLM4_9ALTE</name>
<dbReference type="Proteomes" id="UP001500359">
    <property type="component" value="Unassembled WGS sequence"/>
</dbReference>
<reference evidence="2" key="1">
    <citation type="journal article" date="2019" name="Int. J. Syst. Evol. Microbiol.">
        <title>The Global Catalogue of Microorganisms (GCM) 10K type strain sequencing project: providing services to taxonomists for standard genome sequencing and annotation.</title>
        <authorList>
            <consortium name="The Broad Institute Genomics Platform"/>
            <consortium name="The Broad Institute Genome Sequencing Center for Infectious Disease"/>
            <person name="Wu L."/>
            <person name="Ma J."/>
        </authorList>
    </citation>
    <scope>NUCLEOTIDE SEQUENCE [LARGE SCALE GENOMIC DNA]</scope>
    <source>
        <strain evidence="2">JCM 15896</strain>
    </source>
</reference>
<comment type="caution">
    <text evidence="1">The sequence shown here is derived from an EMBL/GenBank/DDBJ whole genome shotgun (WGS) entry which is preliminary data.</text>
</comment>
<dbReference type="RefSeq" id="WP_343855578.1">
    <property type="nucleotide sequence ID" value="NZ_BAAAFD010000001.1"/>
</dbReference>
<dbReference type="EMBL" id="BAAAFD010000001">
    <property type="protein sequence ID" value="GAA0851985.1"/>
    <property type="molecule type" value="Genomic_DNA"/>
</dbReference>
<protein>
    <submittedName>
        <fullName evidence="1">Uncharacterized protein</fullName>
    </submittedName>
</protein>
<gene>
    <name evidence="1" type="ORF">GCM10009114_00750</name>
</gene>
<evidence type="ECO:0000313" key="1">
    <source>
        <dbReference type="EMBL" id="GAA0851985.1"/>
    </source>
</evidence>
<organism evidence="1 2">
    <name type="scientific">Aliiglaciecola litoralis</name>
    <dbReference type="NCBI Taxonomy" id="582857"/>
    <lineage>
        <taxon>Bacteria</taxon>
        <taxon>Pseudomonadati</taxon>
        <taxon>Pseudomonadota</taxon>
        <taxon>Gammaproteobacteria</taxon>
        <taxon>Alteromonadales</taxon>
        <taxon>Alteromonadaceae</taxon>
        <taxon>Aliiglaciecola</taxon>
    </lineage>
</organism>
<proteinExistence type="predicted"/>
<evidence type="ECO:0000313" key="2">
    <source>
        <dbReference type="Proteomes" id="UP001500359"/>
    </source>
</evidence>
<sequence length="104" mass="12288">MKNLIDIHVVLATAEDMDHWDDEAAEAAEKLNVILHMVYDQADDDIETTRLENVLQHVWENWREDAYLMEIDENDLHDWVDHLLATWDDAGQDDDNDQHTELVY</sequence>
<accession>A0ABP3WLM4</accession>
<keyword evidence="2" id="KW-1185">Reference proteome</keyword>